<name>J9DNJ8_EDHAE</name>
<keyword evidence="1" id="KW-0732">Signal</keyword>
<evidence type="ECO:0000313" key="3">
    <source>
        <dbReference type="Proteomes" id="UP000003163"/>
    </source>
</evidence>
<dbReference type="AlphaFoldDB" id="J9DNJ8"/>
<dbReference type="HOGENOM" id="CLU_1250660_0_0_1"/>
<accession>J9DNJ8</accession>
<dbReference type="Proteomes" id="UP000003163">
    <property type="component" value="Unassembled WGS sequence"/>
</dbReference>
<reference evidence="2 3" key="1">
    <citation type="submission" date="2011-08" db="EMBL/GenBank/DDBJ databases">
        <authorList>
            <person name="Liu Z.J."/>
            <person name="Shi F.L."/>
            <person name="Lu J.Q."/>
            <person name="Li M."/>
            <person name="Wang Z.L."/>
        </authorList>
    </citation>
    <scope>NUCLEOTIDE SEQUENCE [LARGE SCALE GENOMIC DNA]</scope>
    <source>
        <strain evidence="2 3">USNM 41457</strain>
    </source>
</reference>
<dbReference type="EMBL" id="AFBI03000024">
    <property type="protein sequence ID" value="EJW04105.1"/>
    <property type="molecule type" value="Genomic_DNA"/>
</dbReference>
<dbReference type="InParanoid" id="J9DNJ8"/>
<reference evidence="3" key="2">
    <citation type="submission" date="2015-07" db="EMBL/GenBank/DDBJ databases">
        <title>Contrasting host-pathogen interactions and genome evolution in two generalist and specialist microsporidian pathogens of mosquitoes.</title>
        <authorList>
            <consortium name="The Broad Institute Genomics Platform"/>
            <consortium name="The Broad Institute Genome Sequencing Center for Infectious Disease"/>
            <person name="Cuomo C.A."/>
            <person name="Sanscrainte N.D."/>
            <person name="Goldberg J.M."/>
            <person name="Heiman D."/>
            <person name="Young S."/>
            <person name="Zeng Q."/>
            <person name="Becnel J.J."/>
            <person name="Birren B.W."/>
        </authorList>
    </citation>
    <scope>NUCLEOTIDE SEQUENCE [LARGE SCALE GENOMIC DNA]</scope>
    <source>
        <strain evidence="3">USNM 41457</strain>
    </source>
</reference>
<evidence type="ECO:0000256" key="1">
    <source>
        <dbReference type="SAM" id="SignalP"/>
    </source>
</evidence>
<organism evidence="2 3">
    <name type="scientific">Edhazardia aedis (strain USNM 41457)</name>
    <name type="common">Microsporidian parasite</name>
    <dbReference type="NCBI Taxonomy" id="1003232"/>
    <lineage>
        <taxon>Eukaryota</taxon>
        <taxon>Fungi</taxon>
        <taxon>Fungi incertae sedis</taxon>
        <taxon>Microsporidia</taxon>
        <taxon>Edhazardia</taxon>
    </lineage>
</organism>
<proteinExistence type="predicted"/>
<protein>
    <submittedName>
        <fullName evidence="2">Uncharacterized protein</fullName>
    </submittedName>
</protein>
<dbReference type="VEuPathDB" id="MicrosporidiaDB:EDEG_01627"/>
<evidence type="ECO:0000313" key="2">
    <source>
        <dbReference type="EMBL" id="EJW04105.1"/>
    </source>
</evidence>
<gene>
    <name evidence="2" type="ORF">EDEG_01627</name>
</gene>
<keyword evidence="3" id="KW-1185">Reference proteome</keyword>
<feature type="signal peptide" evidence="1">
    <location>
        <begin position="1"/>
        <end position="19"/>
    </location>
</feature>
<feature type="chain" id="PRO_5003822193" evidence="1">
    <location>
        <begin position="20"/>
        <end position="221"/>
    </location>
</feature>
<comment type="caution">
    <text evidence="2">The sequence shown here is derived from an EMBL/GenBank/DDBJ whole genome shotgun (WGS) entry which is preliminary data.</text>
</comment>
<sequence>MNGLYITLIFQIMFQVCFATNNRSMDFVEILNSSLFEHFNNSVNKNIHLYIGYMKFSTLKSLLEDVSPDDFNEFGELISRHNESASMILLILKLNQFLEDANYSILWDEFQIFLNDAVNHLEYLKSIFLVSRSYSDYKNSKNLCDAKVDFDKKIDQFLTKFASNLKCYDILFKLALRKFFAGDYEVFDFSNISNCKVITVGKIIDLKITFIDFLRIYQKLI</sequence>